<proteinExistence type="predicted"/>
<dbReference type="GeneID" id="43637460"/>
<reference evidence="2 3" key="1">
    <citation type="submission" date="2019-04" db="EMBL/GenBank/DDBJ databases">
        <title>Friends and foes A comparative genomics study of 23 Aspergillus species from section Flavi.</title>
        <authorList>
            <consortium name="DOE Joint Genome Institute"/>
            <person name="Kjaerbolling I."/>
            <person name="Vesth T."/>
            <person name="Frisvad J.C."/>
            <person name="Nybo J.L."/>
            <person name="Theobald S."/>
            <person name="Kildgaard S."/>
            <person name="Isbrandt T."/>
            <person name="Kuo A."/>
            <person name="Sato A."/>
            <person name="Lyhne E.K."/>
            <person name="Kogle M.E."/>
            <person name="Wiebenga A."/>
            <person name="Kun R.S."/>
            <person name="Lubbers R.J."/>
            <person name="Makela M.R."/>
            <person name="Barry K."/>
            <person name="Chovatia M."/>
            <person name="Clum A."/>
            <person name="Daum C."/>
            <person name="Haridas S."/>
            <person name="He G."/>
            <person name="LaButti K."/>
            <person name="Lipzen A."/>
            <person name="Mondo S."/>
            <person name="Riley R."/>
            <person name="Salamov A."/>
            <person name="Simmons B.A."/>
            <person name="Magnuson J.K."/>
            <person name="Henrissat B."/>
            <person name="Mortensen U.H."/>
            <person name="Larsen T.O."/>
            <person name="Devries R.P."/>
            <person name="Grigoriev I.V."/>
            <person name="Machida M."/>
            <person name="Baker S.E."/>
            <person name="Andersen M.R."/>
        </authorList>
    </citation>
    <scope>NUCLEOTIDE SEQUENCE [LARGE SCALE GENOMIC DNA]</scope>
    <source>
        <strain evidence="2 3">CBS 117625</strain>
    </source>
</reference>
<name>A0A5N6T9I5_ASPPS</name>
<organism evidence="2 3">
    <name type="scientific">Aspergillus pseudotamarii</name>
    <dbReference type="NCBI Taxonomy" id="132259"/>
    <lineage>
        <taxon>Eukaryota</taxon>
        <taxon>Fungi</taxon>
        <taxon>Dikarya</taxon>
        <taxon>Ascomycota</taxon>
        <taxon>Pezizomycotina</taxon>
        <taxon>Eurotiomycetes</taxon>
        <taxon>Eurotiomycetidae</taxon>
        <taxon>Eurotiales</taxon>
        <taxon>Aspergillaceae</taxon>
        <taxon>Aspergillus</taxon>
        <taxon>Aspergillus subgen. Circumdati</taxon>
    </lineage>
</organism>
<feature type="chain" id="PRO_5024797966" description="Secreted protein" evidence="1">
    <location>
        <begin position="17"/>
        <end position="70"/>
    </location>
</feature>
<dbReference type="AlphaFoldDB" id="A0A5N6T9I5"/>
<keyword evidence="1" id="KW-0732">Signal</keyword>
<evidence type="ECO:0000313" key="3">
    <source>
        <dbReference type="Proteomes" id="UP000325672"/>
    </source>
</evidence>
<sequence>MPMIVSLFFLLSIVDAHIYPPPFYHEKEKKKKIMEKRKIYVQRKSFLFFLYNNRQLCHIVLLSPKGPTSP</sequence>
<gene>
    <name evidence="2" type="ORF">BDV38DRAFT_234477</name>
</gene>
<keyword evidence="3" id="KW-1185">Reference proteome</keyword>
<dbReference type="EMBL" id="ML743553">
    <property type="protein sequence ID" value="KAE8143034.1"/>
    <property type="molecule type" value="Genomic_DNA"/>
</dbReference>
<accession>A0A5N6T9I5</accession>
<evidence type="ECO:0000256" key="1">
    <source>
        <dbReference type="SAM" id="SignalP"/>
    </source>
</evidence>
<protein>
    <recommendedName>
        <fullName evidence="4">Secreted protein</fullName>
    </recommendedName>
</protein>
<dbReference type="RefSeq" id="XP_031919097.1">
    <property type="nucleotide sequence ID" value="XM_032053250.1"/>
</dbReference>
<feature type="signal peptide" evidence="1">
    <location>
        <begin position="1"/>
        <end position="16"/>
    </location>
</feature>
<evidence type="ECO:0008006" key="4">
    <source>
        <dbReference type="Google" id="ProtNLM"/>
    </source>
</evidence>
<evidence type="ECO:0000313" key="2">
    <source>
        <dbReference type="EMBL" id="KAE8143034.1"/>
    </source>
</evidence>
<dbReference type="Proteomes" id="UP000325672">
    <property type="component" value="Unassembled WGS sequence"/>
</dbReference>